<evidence type="ECO:0000256" key="1">
    <source>
        <dbReference type="ARBA" id="ARBA00001936"/>
    </source>
</evidence>
<name>A0A843AS51_METFO</name>
<feature type="transmembrane region" description="Helical" evidence="17">
    <location>
        <begin position="349"/>
        <end position="369"/>
    </location>
</feature>
<dbReference type="EC" id="2.4.99.21" evidence="6"/>
<comment type="catalytic activity">
    <reaction evidence="16">
        <text>an archaeal dolichyl phosphooligosaccharide + [protein]-L-asparagine = an archaeal dolichyl phosphate + a glycoprotein with the oligosaccharide chain attached by N-beta-D-glycosyl linkage to a protein L-asparagine.</text>
        <dbReference type="EC" id="2.4.99.21"/>
    </reaction>
</comment>
<dbReference type="UniPathway" id="UPA00378"/>
<dbReference type="Pfam" id="PF02516">
    <property type="entry name" value="STT3"/>
    <property type="match status" value="1"/>
</dbReference>
<keyword evidence="9 17" id="KW-0812">Transmembrane</keyword>
<evidence type="ECO:0000256" key="5">
    <source>
        <dbReference type="ARBA" id="ARBA00010810"/>
    </source>
</evidence>
<evidence type="ECO:0000256" key="6">
    <source>
        <dbReference type="ARBA" id="ARBA00012602"/>
    </source>
</evidence>
<sequence length="747" mass="84986">MSNKHLIIIAAVILIFAAGFLLRLESAYVTGTPVEEKSFYLDQNNLPYMYELDSYYNYRLTRNYLEHGYLGDVKVDGQEWDMHSYYPPGVPLDYPPMIVYLAAFISAVVNLFIDMPLLVVVFWISAFIAPLAGIVAYFFTRRLSNGTGALAAGLLTALAPFYFIRTVPGWFDTDIFVISFPILVIWLFWEANHTPNQRNSLIFSILAGFSMFLFATAWNGWQYYFYLIIVFSILWLCGCLIKKRPLKKFLCIILTFVLVTFGLLAILTGYLNVIKLVYAPLEFIRISGAQGPWYPWPDVYTSVSELSSANVEGVVSGIGVPLFGGFFGLLWILRILLNKSLKERYLKSLDWFFYTLSILWILTGFLALLKGSRFIILLIPPLAICTGIMVGLCVEYLNILKFNMFSLITRKRVIYVLTVAVVFLVVTPSVVNISKTLNMPPGADDNQMDSLEWIKYNTPNSTIVVSGWSAGHLITYAADRPVLMDGRMGYVETLQSRSLDKGYPFGVKSPSPARDYWVNHAFATSNESLSIGIFRMLTSSGDMAFLTMDEYTKNTSLNVEILNGILGVDNKTALNIMIDRYNLTQNQAETILKYTHPDNPSHYVIWTYFDMLNKGFWIYNFGEWNFNNNTSAASLTYSFNDIHRDVDLITDKSGLIADLNSNNITYKGNVPYCLVEISEGSLKKTYLNQSNDFCVFLMLDKSKSLIISKKYENSLFIKLAVEREDIPYFKSLYENNDSDVWQGQQYS</sequence>
<evidence type="ECO:0000313" key="20">
    <source>
        <dbReference type="Proteomes" id="UP000606900"/>
    </source>
</evidence>
<evidence type="ECO:0000256" key="4">
    <source>
        <dbReference type="ARBA" id="ARBA00004922"/>
    </source>
</evidence>
<proteinExistence type="inferred from homology"/>
<feature type="transmembrane region" description="Helical" evidence="17">
    <location>
        <begin position="224"/>
        <end position="242"/>
    </location>
</feature>
<comment type="cofactor">
    <cofactor evidence="2">
        <name>Mg(2+)</name>
        <dbReference type="ChEBI" id="CHEBI:18420"/>
    </cofactor>
</comment>
<feature type="transmembrane region" description="Helical" evidence="17">
    <location>
        <begin position="94"/>
        <end position="113"/>
    </location>
</feature>
<dbReference type="GO" id="GO:0005886">
    <property type="term" value="C:plasma membrane"/>
    <property type="evidence" value="ECO:0007669"/>
    <property type="project" value="UniProtKB-SubCell"/>
</dbReference>
<evidence type="ECO:0000256" key="15">
    <source>
        <dbReference type="ARBA" id="ARBA00030679"/>
    </source>
</evidence>
<dbReference type="PANTHER" id="PTHR13872:SF1">
    <property type="entry name" value="DOLICHYL-DIPHOSPHOOLIGOSACCHARIDE--PROTEIN GLYCOSYLTRANSFERASE SUBUNIT STT3B"/>
    <property type="match status" value="1"/>
</dbReference>
<feature type="transmembrane region" description="Helical" evidence="17">
    <location>
        <begin position="249"/>
        <end position="271"/>
    </location>
</feature>
<protein>
    <recommendedName>
        <fullName evidence="6">dolichyl-phosphooligosaccharide-protein glycotransferase</fullName>
        <ecNumber evidence="6">2.4.99.21</ecNumber>
    </recommendedName>
    <alternativeName>
        <fullName evidence="15">Oligosaccharyl transferase</fullName>
    </alternativeName>
</protein>
<evidence type="ECO:0000256" key="9">
    <source>
        <dbReference type="ARBA" id="ARBA00022692"/>
    </source>
</evidence>
<feature type="transmembrane region" description="Helical" evidence="17">
    <location>
        <begin position="201"/>
        <end position="218"/>
    </location>
</feature>
<organism evidence="19 20">
    <name type="scientific">Methanobacterium formicicum</name>
    <dbReference type="NCBI Taxonomy" id="2162"/>
    <lineage>
        <taxon>Archaea</taxon>
        <taxon>Methanobacteriati</taxon>
        <taxon>Methanobacteriota</taxon>
        <taxon>Methanomada group</taxon>
        <taxon>Methanobacteria</taxon>
        <taxon>Methanobacteriales</taxon>
        <taxon>Methanobacteriaceae</taxon>
        <taxon>Methanobacterium</taxon>
    </lineage>
</organism>
<feature type="transmembrane region" description="Helical" evidence="17">
    <location>
        <begin position="170"/>
        <end position="189"/>
    </location>
</feature>
<reference evidence="19" key="1">
    <citation type="submission" date="2020-10" db="EMBL/GenBank/DDBJ databases">
        <title>Dehalococcoides mccartyi of a TCE/Cr reducing biochatode.</title>
        <authorList>
            <person name="Matturro B."/>
        </authorList>
    </citation>
    <scope>NUCLEOTIDE SEQUENCE</scope>
    <source>
        <strain evidence="19">Bin2</strain>
    </source>
</reference>
<evidence type="ECO:0000256" key="3">
    <source>
        <dbReference type="ARBA" id="ARBA00004651"/>
    </source>
</evidence>
<comment type="cofactor">
    <cofactor evidence="1">
        <name>Mn(2+)</name>
        <dbReference type="ChEBI" id="CHEBI:29035"/>
    </cofactor>
</comment>
<comment type="subcellular location">
    <subcellularLocation>
        <location evidence="3">Cell membrane</location>
        <topology evidence="3">Multi-pass membrane protein</topology>
    </subcellularLocation>
</comment>
<evidence type="ECO:0000256" key="11">
    <source>
        <dbReference type="ARBA" id="ARBA00022842"/>
    </source>
</evidence>
<evidence type="ECO:0000256" key="16">
    <source>
        <dbReference type="ARBA" id="ARBA00034066"/>
    </source>
</evidence>
<gene>
    <name evidence="19" type="ORF">ISP06_02780</name>
</gene>
<evidence type="ECO:0000256" key="8">
    <source>
        <dbReference type="ARBA" id="ARBA00022679"/>
    </source>
</evidence>
<dbReference type="GO" id="GO:0004576">
    <property type="term" value="F:oligosaccharyl transferase activity"/>
    <property type="evidence" value="ECO:0007669"/>
    <property type="project" value="InterPro"/>
</dbReference>
<evidence type="ECO:0000256" key="13">
    <source>
        <dbReference type="ARBA" id="ARBA00023136"/>
    </source>
</evidence>
<keyword evidence="14" id="KW-0464">Manganese</keyword>
<evidence type="ECO:0000256" key="14">
    <source>
        <dbReference type="ARBA" id="ARBA00023211"/>
    </source>
</evidence>
<feature type="transmembrane region" description="Helical" evidence="17">
    <location>
        <begin position="412"/>
        <end position="431"/>
    </location>
</feature>
<keyword evidence="11" id="KW-0460">Magnesium</keyword>
<dbReference type="GO" id="GO:0046872">
    <property type="term" value="F:metal ion binding"/>
    <property type="evidence" value="ECO:0007669"/>
    <property type="project" value="UniProtKB-KW"/>
</dbReference>
<dbReference type="PANTHER" id="PTHR13872">
    <property type="entry name" value="DOLICHYL-DIPHOSPHOOLIGOSACCHARIDE--PROTEIN GLYCOSYLTRANSFERASE SUBUNIT"/>
    <property type="match status" value="1"/>
</dbReference>
<keyword evidence="12 17" id="KW-1133">Transmembrane helix</keyword>
<dbReference type="AlphaFoldDB" id="A0A843AS51"/>
<dbReference type="RefSeq" id="WP_276698399.1">
    <property type="nucleotide sequence ID" value="NZ_JADIIL010000013.1"/>
</dbReference>
<accession>A0A843AS51</accession>
<dbReference type="InterPro" id="IPR003674">
    <property type="entry name" value="Oligo_trans_STT3"/>
</dbReference>
<evidence type="ECO:0000256" key="10">
    <source>
        <dbReference type="ARBA" id="ARBA00022723"/>
    </source>
</evidence>
<feature type="domain" description="Oligosaccharyl transferase STT3 N-terminal" evidence="18">
    <location>
        <begin position="20"/>
        <end position="425"/>
    </location>
</feature>
<keyword evidence="8" id="KW-0808">Transferase</keyword>
<dbReference type="InterPro" id="IPR048307">
    <property type="entry name" value="STT3_N"/>
</dbReference>
<dbReference type="EMBL" id="JADIIL010000013">
    <property type="protein sequence ID" value="MBF4474383.1"/>
    <property type="molecule type" value="Genomic_DNA"/>
</dbReference>
<comment type="similarity">
    <text evidence="5">Belongs to the STT3 family.</text>
</comment>
<feature type="transmembrane region" description="Helical" evidence="17">
    <location>
        <begin position="375"/>
        <end position="400"/>
    </location>
</feature>
<keyword evidence="7" id="KW-0328">Glycosyltransferase</keyword>
<evidence type="ECO:0000256" key="12">
    <source>
        <dbReference type="ARBA" id="ARBA00022989"/>
    </source>
</evidence>
<feature type="transmembrane region" description="Helical" evidence="17">
    <location>
        <begin position="6"/>
        <end position="24"/>
    </location>
</feature>
<feature type="transmembrane region" description="Helical" evidence="17">
    <location>
        <begin position="119"/>
        <end position="139"/>
    </location>
</feature>
<keyword evidence="13 17" id="KW-0472">Membrane</keyword>
<comment type="caution">
    <text evidence="19">The sequence shown here is derived from an EMBL/GenBank/DDBJ whole genome shotgun (WGS) entry which is preliminary data.</text>
</comment>
<evidence type="ECO:0000256" key="17">
    <source>
        <dbReference type="SAM" id="Phobius"/>
    </source>
</evidence>
<evidence type="ECO:0000313" key="19">
    <source>
        <dbReference type="EMBL" id="MBF4474383.1"/>
    </source>
</evidence>
<comment type="pathway">
    <text evidence="4">Protein modification; protein glycosylation.</text>
</comment>
<evidence type="ECO:0000256" key="7">
    <source>
        <dbReference type="ARBA" id="ARBA00022676"/>
    </source>
</evidence>
<evidence type="ECO:0000259" key="18">
    <source>
        <dbReference type="Pfam" id="PF02516"/>
    </source>
</evidence>
<evidence type="ECO:0000256" key="2">
    <source>
        <dbReference type="ARBA" id="ARBA00001946"/>
    </source>
</evidence>
<dbReference type="Gene3D" id="3.40.50.12610">
    <property type="match status" value="1"/>
</dbReference>
<keyword evidence="10" id="KW-0479">Metal-binding</keyword>
<feature type="transmembrane region" description="Helical" evidence="17">
    <location>
        <begin position="314"/>
        <end position="337"/>
    </location>
</feature>
<dbReference type="Proteomes" id="UP000606900">
    <property type="component" value="Unassembled WGS sequence"/>
</dbReference>